<dbReference type="NCBIfam" id="TIGR02937">
    <property type="entry name" value="sigma70-ECF"/>
    <property type="match status" value="1"/>
</dbReference>
<dbReference type="PANTHER" id="PTHR43133:SF60">
    <property type="entry name" value="RNA POLYMERASE SIGMA FACTOR SIGV"/>
    <property type="match status" value="1"/>
</dbReference>
<dbReference type="PROSITE" id="PS01063">
    <property type="entry name" value="SIGMA70_ECF"/>
    <property type="match status" value="1"/>
</dbReference>
<evidence type="ECO:0000313" key="9">
    <source>
        <dbReference type="EMBL" id="MCX7569369.1"/>
    </source>
</evidence>
<protein>
    <recommendedName>
        <fullName evidence="6">RNA polymerase sigma factor</fullName>
    </recommendedName>
</protein>
<dbReference type="EMBL" id="JAPMLT010000002">
    <property type="protein sequence ID" value="MCX7569369.1"/>
    <property type="molecule type" value="Genomic_DNA"/>
</dbReference>
<dbReference type="InterPro" id="IPR013249">
    <property type="entry name" value="RNA_pol_sigma70_r4_t2"/>
</dbReference>
<dbReference type="InterPro" id="IPR013324">
    <property type="entry name" value="RNA_pol_sigma_r3/r4-like"/>
</dbReference>
<evidence type="ECO:0000313" key="10">
    <source>
        <dbReference type="Proteomes" id="UP001208017"/>
    </source>
</evidence>
<comment type="similarity">
    <text evidence="1 6">Belongs to the sigma-70 factor family. ECF subfamily.</text>
</comment>
<evidence type="ECO:0000256" key="2">
    <source>
        <dbReference type="ARBA" id="ARBA00023015"/>
    </source>
</evidence>
<reference evidence="9 10" key="1">
    <citation type="submission" date="2022-11" db="EMBL/GenBank/DDBJ databases">
        <title>Study of microbial diversity in lake waters.</title>
        <authorList>
            <person name="Zhang J."/>
        </authorList>
    </citation>
    <scope>NUCLEOTIDE SEQUENCE [LARGE SCALE GENOMIC DNA]</scope>
    <source>
        <strain evidence="9 10">DT12</strain>
    </source>
</reference>
<evidence type="ECO:0000256" key="6">
    <source>
        <dbReference type="RuleBase" id="RU000716"/>
    </source>
</evidence>
<feature type="domain" description="RNA polymerase sigma-70 region 2" evidence="7">
    <location>
        <begin position="11"/>
        <end position="74"/>
    </location>
</feature>
<dbReference type="Gene3D" id="1.10.10.10">
    <property type="entry name" value="Winged helix-like DNA-binding domain superfamily/Winged helix DNA-binding domain"/>
    <property type="match status" value="1"/>
</dbReference>
<dbReference type="InterPro" id="IPR036388">
    <property type="entry name" value="WH-like_DNA-bd_sf"/>
</dbReference>
<organism evidence="9 10">
    <name type="scientific">Tumebacillus lacus</name>
    <dbReference type="NCBI Taxonomy" id="2995335"/>
    <lineage>
        <taxon>Bacteria</taxon>
        <taxon>Bacillati</taxon>
        <taxon>Bacillota</taxon>
        <taxon>Bacilli</taxon>
        <taxon>Bacillales</taxon>
        <taxon>Alicyclobacillaceae</taxon>
        <taxon>Tumebacillus</taxon>
    </lineage>
</organism>
<dbReference type="Gene3D" id="1.10.1740.10">
    <property type="match status" value="1"/>
</dbReference>
<keyword evidence="2 6" id="KW-0805">Transcription regulation</keyword>
<keyword evidence="10" id="KW-1185">Reference proteome</keyword>
<dbReference type="Proteomes" id="UP001208017">
    <property type="component" value="Unassembled WGS sequence"/>
</dbReference>
<dbReference type="InterPro" id="IPR039425">
    <property type="entry name" value="RNA_pol_sigma-70-like"/>
</dbReference>
<dbReference type="PANTHER" id="PTHR43133">
    <property type="entry name" value="RNA POLYMERASE ECF-TYPE SIGMA FACTO"/>
    <property type="match status" value="1"/>
</dbReference>
<accession>A0ABT3WXG4</accession>
<dbReference type="CDD" id="cd06171">
    <property type="entry name" value="Sigma70_r4"/>
    <property type="match status" value="1"/>
</dbReference>
<feature type="domain" description="RNA polymerase sigma factor 70 region 4 type 2" evidence="8">
    <location>
        <begin position="107"/>
        <end position="159"/>
    </location>
</feature>
<dbReference type="SUPFAM" id="SSF88659">
    <property type="entry name" value="Sigma3 and sigma4 domains of RNA polymerase sigma factors"/>
    <property type="match status" value="1"/>
</dbReference>
<evidence type="ECO:0000256" key="4">
    <source>
        <dbReference type="ARBA" id="ARBA00023125"/>
    </source>
</evidence>
<sequence>MKRDEMLREWIRAHGRMVIRTAYYYVKDKMIAEDIAQEVFLKAYAKIEEFRGTASVETWLYRITVNHCKDYVRSWAYRKLLVQQHFERARDEGDLPEDVLVKKHRGEELLAMVMKLPVKDREVILLHYFEELKVKEIAEILSDKETTVRVRMMRALKKLRQKVEEEEAYGLL</sequence>
<dbReference type="InterPro" id="IPR013325">
    <property type="entry name" value="RNA_pol_sigma_r2"/>
</dbReference>
<dbReference type="InterPro" id="IPR007627">
    <property type="entry name" value="RNA_pol_sigma70_r2"/>
</dbReference>
<dbReference type="RefSeq" id="WP_267150614.1">
    <property type="nucleotide sequence ID" value="NZ_JAPMLT010000002.1"/>
</dbReference>
<dbReference type="InterPro" id="IPR014284">
    <property type="entry name" value="RNA_pol_sigma-70_dom"/>
</dbReference>
<evidence type="ECO:0000259" key="7">
    <source>
        <dbReference type="Pfam" id="PF04542"/>
    </source>
</evidence>
<comment type="caution">
    <text evidence="9">The sequence shown here is derived from an EMBL/GenBank/DDBJ whole genome shotgun (WGS) entry which is preliminary data.</text>
</comment>
<keyword evidence="5 6" id="KW-0804">Transcription</keyword>
<dbReference type="SUPFAM" id="SSF88946">
    <property type="entry name" value="Sigma2 domain of RNA polymerase sigma factors"/>
    <property type="match status" value="1"/>
</dbReference>
<name>A0ABT3WXG4_9BACL</name>
<evidence type="ECO:0000256" key="1">
    <source>
        <dbReference type="ARBA" id="ARBA00010641"/>
    </source>
</evidence>
<dbReference type="Pfam" id="PF04542">
    <property type="entry name" value="Sigma70_r2"/>
    <property type="match status" value="1"/>
</dbReference>
<evidence type="ECO:0000256" key="3">
    <source>
        <dbReference type="ARBA" id="ARBA00023082"/>
    </source>
</evidence>
<proteinExistence type="inferred from homology"/>
<evidence type="ECO:0000259" key="8">
    <source>
        <dbReference type="Pfam" id="PF08281"/>
    </source>
</evidence>
<evidence type="ECO:0000256" key="5">
    <source>
        <dbReference type="ARBA" id="ARBA00023163"/>
    </source>
</evidence>
<keyword evidence="4 6" id="KW-0238">DNA-binding</keyword>
<keyword evidence="3 6" id="KW-0731">Sigma factor</keyword>
<gene>
    <name evidence="9" type="ORF">OS242_05300</name>
</gene>
<dbReference type="Pfam" id="PF08281">
    <property type="entry name" value="Sigma70_r4_2"/>
    <property type="match status" value="1"/>
</dbReference>
<dbReference type="InterPro" id="IPR000838">
    <property type="entry name" value="RNA_pol_sigma70_ECF_CS"/>
</dbReference>